<comment type="similarity">
    <text evidence="3 10">Belongs to the cytochrome P450 family.</text>
</comment>
<dbReference type="PRINTS" id="PR00385">
    <property type="entry name" value="P450"/>
</dbReference>
<dbReference type="STRING" id="92696.A0A4R0RQI6"/>
<evidence type="ECO:0000256" key="4">
    <source>
        <dbReference type="ARBA" id="ARBA00022617"/>
    </source>
</evidence>
<dbReference type="InterPro" id="IPR036396">
    <property type="entry name" value="Cyt_P450_sf"/>
</dbReference>
<sequence>MASLWSTVLLWGAAYAIWRSYKIFTALKTFKQVPKLYCVVDPLSILGGFVVPRGWWNPGSYITWGKTDALYARRNSETIALIPIFVGDAMLLSSSPEASKDILNEPAVWLKPKRIMTLDLMGENVVTCNPPTWRKHRKIAAPAFDNQTFANVWEVVIRAYYQMIATSDWKSEGQVFFTSFNGVTTRLALLVIAACGFNIQIDWEKDKAATTNLIDETVVTVSSHLLERAFVPRWLFAVLPALKPIGKAYERFEKFLHDEIVAKKIELARDIKLDGAVSNTNKNVFGRFVAASEREAGQSLDTSQIAGNLFIFLFAGHETTAHSLVVTLAFLASYPEEQERILNHIHSVIGDSEPVYEHYSALVPVLHCFYEAIRLYPPGWLTMREPATDEALQAPHLTATGEDLVVPKGTVIVLDTIGACRNPRHFPNPDAFVPTRWAVSEDPAAPLPPSMDTFLAFSSGPRTCLGKKFASVEAVCFLTLLLRDWKVELKLEEGETVDDWHKRILYPKLEMTLITGDVPLLFTRRVKE</sequence>
<keyword evidence="8 10" id="KW-0503">Monooxygenase</keyword>
<dbReference type="PANTHER" id="PTHR24305:SF166">
    <property type="entry name" value="CYTOCHROME P450 12A4, MITOCHONDRIAL-RELATED"/>
    <property type="match status" value="1"/>
</dbReference>
<reference evidence="11 12" key="1">
    <citation type="submission" date="2018-11" db="EMBL/GenBank/DDBJ databases">
        <title>Genome assembly of Steccherinum ochraceum LE-BIN_3174, the white-rot fungus of the Steccherinaceae family (The Residual Polyporoid clade, Polyporales, Basidiomycota).</title>
        <authorList>
            <person name="Fedorova T.V."/>
            <person name="Glazunova O.A."/>
            <person name="Landesman E.O."/>
            <person name="Moiseenko K.V."/>
            <person name="Psurtseva N.V."/>
            <person name="Savinova O.S."/>
            <person name="Shakhova N.V."/>
            <person name="Tyazhelova T.V."/>
            <person name="Vasina D.V."/>
        </authorList>
    </citation>
    <scope>NUCLEOTIDE SEQUENCE [LARGE SCALE GENOMIC DNA]</scope>
    <source>
        <strain evidence="11 12">LE-BIN_3174</strain>
    </source>
</reference>
<evidence type="ECO:0000256" key="8">
    <source>
        <dbReference type="ARBA" id="ARBA00023033"/>
    </source>
</evidence>
<dbReference type="InterPro" id="IPR017972">
    <property type="entry name" value="Cyt_P450_CS"/>
</dbReference>
<gene>
    <name evidence="11" type="ORF">EIP91_010751</name>
</gene>
<evidence type="ECO:0000256" key="5">
    <source>
        <dbReference type="ARBA" id="ARBA00022723"/>
    </source>
</evidence>
<feature type="binding site" description="axial binding residue" evidence="9">
    <location>
        <position position="464"/>
    </location>
    <ligand>
        <name>heme</name>
        <dbReference type="ChEBI" id="CHEBI:30413"/>
    </ligand>
    <ligandPart>
        <name>Fe</name>
        <dbReference type="ChEBI" id="CHEBI:18248"/>
    </ligandPart>
</feature>
<dbReference type="Proteomes" id="UP000292702">
    <property type="component" value="Unassembled WGS sequence"/>
</dbReference>
<evidence type="ECO:0000256" key="6">
    <source>
        <dbReference type="ARBA" id="ARBA00023002"/>
    </source>
</evidence>
<keyword evidence="4 9" id="KW-0349">Heme</keyword>
<evidence type="ECO:0000256" key="10">
    <source>
        <dbReference type="RuleBase" id="RU000461"/>
    </source>
</evidence>
<evidence type="ECO:0000256" key="3">
    <source>
        <dbReference type="ARBA" id="ARBA00010617"/>
    </source>
</evidence>
<keyword evidence="12" id="KW-1185">Reference proteome</keyword>
<evidence type="ECO:0000256" key="2">
    <source>
        <dbReference type="ARBA" id="ARBA00005179"/>
    </source>
</evidence>
<dbReference type="AlphaFoldDB" id="A0A4R0RQI6"/>
<dbReference type="GO" id="GO:0020037">
    <property type="term" value="F:heme binding"/>
    <property type="evidence" value="ECO:0007669"/>
    <property type="project" value="InterPro"/>
</dbReference>
<evidence type="ECO:0000313" key="12">
    <source>
        <dbReference type="Proteomes" id="UP000292702"/>
    </source>
</evidence>
<dbReference type="Pfam" id="PF00067">
    <property type="entry name" value="p450"/>
    <property type="match status" value="1"/>
</dbReference>
<name>A0A4R0RQI6_9APHY</name>
<organism evidence="11 12">
    <name type="scientific">Steccherinum ochraceum</name>
    <dbReference type="NCBI Taxonomy" id="92696"/>
    <lineage>
        <taxon>Eukaryota</taxon>
        <taxon>Fungi</taxon>
        <taxon>Dikarya</taxon>
        <taxon>Basidiomycota</taxon>
        <taxon>Agaricomycotina</taxon>
        <taxon>Agaricomycetes</taxon>
        <taxon>Polyporales</taxon>
        <taxon>Steccherinaceae</taxon>
        <taxon>Steccherinum</taxon>
    </lineage>
</organism>
<dbReference type="PROSITE" id="PS00086">
    <property type="entry name" value="CYTOCHROME_P450"/>
    <property type="match status" value="1"/>
</dbReference>
<comment type="cofactor">
    <cofactor evidence="1 9">
        <name>heme</name>
        <dbReference type="ChEBI" id="CHEBI:30413"/>
    </cofactor>
</comment>
<evidence type="ECO:0000313" key="11">
    <source>
        <dbReference type="EMBL" id="TCD68465.1"/>
    </source>
</evidence>
<keyword evidence="5 9" id="KW-0479">Metal-binding</keyword>
<dbReference type="PRINTS" id="PR00463">
    <property type="entry name" value="EP450I"/>
</dbReference>
<evidence type="ECO:0000256" key="1">
    <source>
        <dbReference type="ARBA" id="ARBA00001971"/>
    </source>
</evidence>
<dbReference type="InterPro" id="IPR002401">
    <property type="entry name" value="Cyt_P450_E_grp-I"/>
</dbReference>
<dbReference type="InterPro" id="IPR050121">
    <property type="entry name" value="Cytochrome_P450_monoxygenase"/>
</dbReference>
<keyword evidence="6 10" id="KW-0560">Oxidoreductase</keyword>
<evidence type="ECO:0008006" key="13">
    <source>
        <dbReference type="Google" id="ProtNLM"/>
    </source>
</evidence>
<comment type="pathway">
    <text evidence="2">Secondary metabolite biosynthesis.</text>
</comment>
<dbReference type="SUPFAM" id="SSF48264">
    <property type="entry name" value="Cytochrome P450"/>
    <property type="match status" value="1"/>
</dbReference>
<protein>
    <recommendedName>
        <fullName evidence="13">Cytochrome P450-dit2</fullName>
    </recommendedName>
</protein>
<dbReference type="EMBL" id="RWJN01000066">
    <property type="protein sequence ID" value="TCD68465.1"/>
    <property type="molecule type" value="Genomic_DNA"/>
</dbReference>
<dbReference type="GO" id="GO:0004497">
    <property type="term" value="F:monooxygenase activity"/>
    <property type="evidence" value="ECO:0007669"/>
    <property type="project" value="UniProtKB-KW"/>
</dbReference>
<comment type="caution">
    <text evidence="11">The sequence shown here is derived from an EMBL/GenBank/DDBJ whole genome shotgun (WGS) entry which is preliminary data.</text>
</comment>
<evidence type="ECO:0000256" key="7">
    <source>
        <dbReference type="ARBA" id="ARBA00023004"/>
    </source>
</evidence>
<dbReference type="InterPro" id="IPR001128">
    <property type="entry name" value="Cyt_P450"/>
</dbReference>
<keyword evidence="7 9" id="KW-0408">Iron</keyword>
<dbReference type="Gene3D" id="1.10.630.10">
    <property type="entry name" value="Cytochrome P450"/>
    <property type="match status" value="1"/>
</dbReference>
<dbReference type="OrthoDB" id="1470350at2759"/>
<proteinExistence type="inferred from homology"/>
<dbReference type="PANTHER" id="PTHR24305">
    <property type="entry name" value="CYTOCHROME P450"/>
    <property type="match status" value="1"/>
</dbReference>
<dbReference type="GO" id="GO:0016705">
    <property type="term" value="F:oxidoreductase activity, acting on paired donors, with incorporation or reduction of molecular oxygen"/>
    <property type="evidence" value="ECO:0007669"/>
    <property type="project" value="InterPro"/>
</dbReference>
<accession>A0A4R0RQI6</accession>
<dbReference type="GO" id="GO:0005506">
    <property type="term" value="F:iron ion binding"/>
    <property type="evidence" value="ECO:0007669"/>
    <property type="project" value="InterPro"/>
</dbReference>
<evidence type="ECO:0000256" key="9">
    <source>
        <dbReference type="PIRSR" id="PIRSR602401-1"/>
    </source>
</evidence>